<keyword evidence="2" id="KW-0732">Signal</keyword>
<dbReference type="RefSeq" id="WP_119440026.1">
    <property type="nucleotide sequence ID" value="NZ_QWGR01000019.1"/>
</dbReference>
<evidence type="ECO:0000256" key="1">
    <source>
        <dbReference type="SAM" id="Coils"/>
    </source>
</evidence>
<sequence length="200" mass="20959">MRTKFLTLIAALSVAVLLSSCGKVPQAEIDAANAAIEAAKTAGADVYVTADFTALQDSMNAVTQSVEAQNGKMFKNYSKVTEQLAVVNQLAAEVTTKTEARKEEVKLEIAALQTEVTNLLVQNNELVAQAPKGKEGAAALEAIKGDIGVVEASIADVTTQVAADQLLPALDKAKAAKEKAAALNAELTEVIAKYSSNRKK</sequence>
<proteinExistence type="predicted"/>
<organism evidence="3 4">
    <name type="scientific">Maribellus luteus</name>
    <dbReference type="NCBI Taxonomy" id="2305463"/>
    <lineage>
        <taxon>Bacteria</taxon>
        <taxon>Pseudomonadati</taxon>
        <taxon>Bacteroidota</taxon>
        <taxon>Bacteroidia</taxon>
        <taxon>Marinilabiliales</taxon>
        <taxon>Prolixibacteraceae</taxon>
        <taxon>Maribellus</taxon>
    </lineage>
</organism>
<comment type="caution">
    <text evidence="3">The sequence shown here is derived from an EMBL/GenBank/DDBJ whole genome shotgun (WGS) entry which is preliminary data.</text>
</comment>
<keyword evidence="4" id="KW-1185">Reference proteome</keyword>
<keyword evidence="1" id="KW-0175">Coiled coil</keyword>
<protein>
    <recommendedName>
        <fullName evidence="5">DUF4398 domain-containing protein</fullName>
    </recommendedName>
</protein>
<reference evidence="3 4" key="1">
    <citation type="submission" date="2018-08" db="EMBL/GenBank/DDBJ databases">
        <title>Pallidiluteibacterium maritimus gen. nov., sp. nov., isolated from coastal sediment.</title>
        <authorList>
            <person name="Zhou L.Y."/>
        </authorList>
    </citation>
    <scope>NUCLEOTIDE SEQUENCE [LARGE SCALE GENOMIC DNA]</scope>
    <source>
        <strain evidence="3 4">XSD2</strain>
    </source>
</reference>
<evidence type="ECO:0008006" key="5">
    <source>
        <dbReference type="Google" id="ProtNLM"/>
    </source>
</evidence>
<name>A0A399STI9_9BACT</name>
<dbReference type="AlphaFoldDB" id="A0A399STI9"/>
<evidence type="ECO:0000313" key="3">
    <source>
        <dbReference type="EMBL" id="RIJ45852.1"/>
    </source>
</evidence>
<feature type="coiled-coil region" evidence="1">
    <location>
        <begin position="95"/>
        <end position="129"/>
    </location>
</feature>
<gene>
    <name evidence="3" type="ORF">D1614_21325</name>
</gene>
<dbReference type="PROSITE" id="PS51257">
    <property type="entry name" value="PROKAR_LIPOPROTEIN"/>
    <property type="match status" value="1"/>
</dbReference>
<dbReference type="OrthoDB" id="1120376at2"/>
<evidence type="ECO:0000313" key="4">
    <source>
        <dbReference type="Proteomes" id="UP000265926"/>
    </source>
</evidence>
<dbReference type="EMBL" id="QWGR01000019">
    <property type="protein sequence ID" value="RIJ45852.1"/>
    <property type="molecule type" value="Genomic_DNA"/>
</dbReference>
<feature type="signal peptide" evidence="2">
    <location>
        <begin position="1"/>
        <end position="27"/>
    </location>
</feature>
<evidence type="ECO:0000256" key="2">
    <source>
        <dbReference type="SAM" id="SignalP"/>
    </source>
</evidence>
<dbReference type="Proteomes" id="UP000265926">
    <property type="component" value="Unassembled WGS sequence"/>
</dbReference>
<feature type="chain" id="PRO_5017346934" description="DUF4398 domain-containing protein" evidence="2">
    <location>
        <begin position="28"/>
        <end position="200"/>
    </location>
</feature>
<accession>A0A399STI9</accession>